<feature type="chain" id="PRO_5004344268" evidence="1">
    <location>
        <begin position="19"/>
        <end position="176"/>
    </location>
</feature>
<sequence>MKLLSLITSASIVGIAASVDMSRYSARSGVDAGFQSFLKQLYASAEDPSSTTTFTNFFTRNGKLVVLRNTAVGSRQIIALKQELLPVAGNKHWNHLPNVTTVSSETSTMKTYQVLGVIETTFDRGNCSQAYYSTRFTVTKDASGSPHLIAHSGSLVAYDDYVVQPSKSPTNIPCGA</sequence>
<dbReference type="AlphaFoldDB" id="R0K815"/>
<feature type="signal peptide" evidence="1">
    <location>
        <begin position="1"/>
        <end position="18"/>
    </location>
</feature>
<protein>
    <submittedName>
        <fullName evidence="2">Uncharacterized protein</fullName>
    </submittedName>
</protein>
<gene>
    <name evidence="2" type="ORF">SETTUDRAFT_111882</name>
</gene>
<dbReference type="HOGENOM" id="CLU_129980_0_0_1"/>
<evidence type="ECO:0000256" key="1">
    <source>
        <dbReference type="SAM" id="SignalP"/>
    </source>
</evidence>
<dbReference type="PANTHER" id="PTHR39401">
    <property type="entry name" value="SNOAL-LIKE DOMAIN-CONTAINING PROTEIN"/>
    <property type="match status" value="1"/>
</dbReference>
<dbReference type="Proteomes" id="UP000016935">
    <property type="component" value="Unassembled WGS sequence"/>
</dbReference>
<keyword evidence="1" id="KW-0732">Signal</keyword>
<accession>R0K815</accession>
<dbReference type="eggNOG" id="ENOG502SNM9">
    <property type="taxonomic scope" value="Eukaryota"/>
</dbReference>
<evidence type="ECO:0000313" key="3">
    <source>
        <dbReference type="Proteomes" id="UP000016935"/>
    </source>
</evidence>
<dbReference type="PANTHER" id="PTHR39401:SF1">
    <property type="entry name" value="SNOAL-LIKE DOMAIN-CONTAINING PROTEIN"/>
    <property type="match status" value="1"/>
</dbReference>
<dbReference type="GeneID" id="19395517"/>
<evidence type="ECO:0000313" key="2">
    <source>
        <dbReference type="EMBL" id="EOA84457.1"/>
    </source>
</evidence>
<keyword evidence="3" id="KW-1185">Reference proteome</keyword>
<dbReference type="EMBL" id="KB908715">
    <property type="protein sequence ID" value="EOA84457.1"/>
    <property type="molecule type" value="Genomic_DNA"/>
</dbReference>
<dbReference type="STRING" id="671987.R0K815"/>
<dbReference type="OrthoDB" id="5176208at2759"/>
<dbReference type="RefSeq" id="XP_008027917.1">
    <property type="nucleotide sequence ID" value="XM_008029726.1"/>
</dbReference>
<proteinExistence type="predicted"/>
<reference evidence="2 3" key="1">
    <citation type="journal article" date="2012" name="PLoS Pathog.">
        <title>Diverse lifestyles and strategies of plant pathogenesis encoded in the genomes of eighteen Dothideomycetes fungi.</title>
        <authorList>
            <person name="Ohm R.A."/>
            <person name="Feau N."/>
            <person name="Henrissat B."/>
            <person name="Schoch C.L."/>
            <person name="Horwitz B.A."/>
            <person name="Barry K.W."/>
            <person name="Condon B.J."/>
            <person name="Copeland A.C."/>
            <person name="Dhillon B."/>
            <person name="Glaser F."/>
            <person name="Hesse C.N."/>
            <person name="Kosti I."/>
            <person name="LaButti K."/>
            <person name="Lindquist E.A."/>
            <person name="Lucas S."/>
            <person name="Salamov A.A."/>
            <person name="Bradshaw R.E."/>
            <person name="Ciuffetti L."/>
            <person name="Hamelin R.C."/>
            <person name="Kema G.H.J."/>
            <person name="Lawrence C."/>
            <person name="Scott J.A."/>
            <person name="Spatafora J.W."/>
            <person name="Turgeon B.G."/>
            <person name="de Wit P.J.G.M."/>
            <person name="Zhong S."/>
            <person name="Goodwin S.B."/>
            <person name="Grigoriev I.V."/>
        </authorList>
    </citation>
    <scope>NUCLEOTIDE SEQUENCE [LARGE SCALE GENOMIC DNA]</scope>
    <source>
        <strain evidence="3">28A</strain>
    </source>
</reference>
<name>R0K815_EXST2</name>
<organism evidence="2 3">
    <name type="scientific">Exserohilum turcicum (strain 28A)</name>
    <name type="common">Northern leaf blight fungus</name>
    <name type="synonym">Setosphaeria turcica</name>
    <dbReference type="NCBI Taxonomy" id="671987"/>
    <lineage>
        <taxon>Eukaryota</taxon>
        <taxon>Fungi</taxon>
        <taxon>Dikarya</taxon>
        <taxon>Ascomycota</taxon>
        <taxon>Pezizomycotina</taxon>
        <taxon>Dothideomycetes</taxon>
        <taxon>Pleosporomycetidae</taxon>
        <taxon>Pleosporales</taxon>
        <taxon>Pleosporineae</taxon>
        <taxon>Pleosporaceae</taxon>
        <taxon>Exserohilum</taxon>
    </lineage>
</organism>
<reference evidence="2 3" key="2">
    <citation type="journal article" date="2013" name="PLoS Genet.">
        <title>Comparative genome structure, secondary metabolite, and effector coding capacity across Cochliobolus pathogens.</title>
        <authorList>
            <person name="Condon B.J."/>
            <person name="Leng Y."/>
            <person name="Wu D."/>
            <person name="Bushley K.E."/>
            <person name="Ohm R.A."/>
            <person name="Otillar R."/>
            <person name="Martin J."/>
            <person name="Schackwitz W."/>
            <person name="Grimwood J."/>
            <person name="MohdZainudin N."/>
            <person name="Xue C."/>
            <person name="Wang R."/>
            <person name="Manning V.A."/>
            <person name="Dhillon B."/>
            <person name="Tu Z.J."/>
            <person name="Steffenson B.J."/>
            <person name="Salamov A."/>
            <person name="Sun H."/>
            <person name="Lowry S."/>
            <person name="LaButti K."/>
            <person name="Han J."/>
            <person name="Copeland A."/>
            <person name="Lindquist E."/>
            <person name="Barry K."/>
            <person name="Schmutz J."/>
            <person name="Baker S.E."/>
            <person name="Ciuffetti L.M."/>
            <person name="Grigoriev I.V."/>
            <person name="Zhong S."/>
            <person name="Turgeon B.G."/>
        </authorList>
    </citation>
    <scope>NUCLEOTIDE SEQUENCE [LARGE SCALE GENOMIC DNA]</scope>
    <source>
        <strain evidence="3">28A</strain>
    </source>
</reference>